<dbReference type="GO" id="GO:0005694">
    <property type="term" value="C:chromosome"/>
    <property type="evidence" value="ECO:0007669"/>
    <property type="project" value="TreeGrafter"/>
</dbReference>
<dbReference type="Proteomes" id="UP000280296">
    <property type="component" value="Unassembled WGS sequence"/>
</dbReference>
<dbReference type="InterPro" id="IPR041468">
    <property type="entry name" value="HTH_ParB/Spo0J"/>
</dbReference>
<gene>
    <name evidence="5" type="ORF">TsocGM_09740</name>
</gene>
<dbReference type="SMART" id="SM00470">
    <property type="entry name" value="ParB"/>
    <property type="match status" value="1"/>
</dbReference>
<feature type="region of interest" description="Disordered" evidence="3">
    <location>
        <begin position="1"/>
        <end position="31"/>
    </location>
</feature>
<evidence type="ECO:0000256" key="2">
    <source>
        <dbReference type="ARBA" id="ARBA00022829"/>
    </source>
</evidence>
<feature type="compositionally biased region" description="Low complexity" evidence="3">
    <location>
        <begin position="21"/>
        <end position="31"/>
    </location>
</feature>
<proteinExistence type="inferred from homology"/>
<keyword evidence="6" id="KW-1185">Reference proteome</keyword>
<dbReference type="InterPro" id="IPR050336">
    <property type="entry name" value="Chromosome_partition/occlusion"/>
</dbReference>
<dbReference type="SUPFAM" id="SSF110849">
    <property type="entry name" value="ParB/Sulfiredoxin"/>
    <property type="match status" value="1"/>
</dbReference>
<comment type="caution">
    <text evidence="5">The sequence shown here is derived from an EMBL/GenBank/DDBJ whole genome shotgun (WGS) entry which is preliminary data.</text>
</comment>
<dbReference type="PANTHER" id="PTHR33375">
    <property type="entry name" value="CHROMOSOME-PARTITIONING PROTEIN PARB-RELATED"/>
    <property type="match status" value="1"/>
</dbReference>
<reference evidence="5 6" key="1">
    <citation type="submission" date="2018-12" db="EMBL/GenBank/DDBJ databases">
        <authorList>
            <person name="Toschakov S.V."/>
        </authorList>
    </citation>
    <scope>NUCLEOTIDE SEQUENCE [LARGE SCALE GENOMIC DNA]</scope>
    <source>
        <strain evidence="5 6">GM2012</strain>
    </source>
</reference>
<dbReference type="InterPro" id="IPR003115">
    <property type="entry name" value="ParB_N"/>
</dbReference>
<dbReference type="Gene3D" id="1.10.10.2830">
    <property type="match status" value="1"/>
</dbReference>
<dbReference type="GO" id="GO:0003677">
    <property type="term" value="F:DNA binding"/>
    <property type="evidence" value="ECO:0007669"/>
    <property type="project" value="InterPro"/>
</dbReference>
<feature type="domain" description="ParB-like N-terminal" evidence="4">
    <location>
        <begin position="47"/>
        <end position="140"/>
    </location>
</feature>
<comment type="similarity">
    <text evidence="1">Belongs to the ParB family.</text>
</comment>
<dbReference type="Pfam" id="PF17762">
    <property type="entry name" value="HTH_ParB"/>
    <property type="match status" value="1"/>
</dbReference>
<dbReference type="SUPFAM" id="SSF109709">
    <property type="entry name" value="KorB DNA-binding domain-like"/>
    <property type="match status" value="1"/>
</dbReference>
<evidence type="ECO:0000256" key="1">
    <source>
        <dbReference type="ARBA" id="ARBA00006295"/>
    </source>
</evidence>
<accession>A0A432MKP0</accession>
<dbReference type="EMBL" id="RYZH01000015">
    <property type="protein sequence ID" value="RUL87993.1"/>
    <property type="molecule type" value="Genomic_DNA"/>
</dbReference>
<dbReference type="InterPro" id="IPR004437">
    <property type="entry name" value="ParB/RepB/Spo0J"/>
</dbReference>
<organism evidence="5 6">
    <name type="scientific">Tautonia sociabilis</name>
    <dbReference type="NCBI Taxonomy" id="2080755"/>
    <lineage>
        <taxon>Bacteria</taxon>
        <taxon>Pseudomonadati</taxon>
        <taxon>Planctomycetota</taxon>
        <taxon>Planctomycetia</taxon>
        <taxon>Isosphaerales</taxon>
        <taxon>Isosphaeraceae</taxon>
        <taxon>Tautonia</taxon>
    </lineage>
</organism>
<dbReference type="Pfam" id="PF02195">
    <property type="entry name" value="ParB_N"/>
    <property type="match status" value="1"/>
</dbReference>
<dbReference type="AlphaFoldDB" id="A0A432MKP0"/>
<dbReference type="GO" id="GO:0007059">
    <property type="term" value="P:chromosome segregation"/>
    <property type="evidence" value="ECO:0007669"/>
    <property type="project" value="UniProtKB-KW"/>
</dbReference>
<protein>
    <submittedName>
        <fullName evidence="5">ParB/RepB/Spo0J family partition protein</fullName>
    </submittedName>
</protein>
<dbReference type="OrthoDB" id="9802051at2"/>
<sequence length="300" mass="32476">MSKMTDKLGGAMRNSLGVGTPAAAEAQAAPPAGNSLYAGTRAIAEARSIPVDRIAPDPDQPRQQFDSEALAELGLSMKRRGQLQPIRVREDKEHDRFIVVAGERRWRAAKMMEIPALDCVIVKRAMTDSEKLTLQLIENCVREDLKPIEQAHAFKALMDREGWTAEQVAKELNLSPQTVGRALALLGLPGPVQELVETGSLPPSTAAELRSIGDPAKQVEVATAIVRDGKNRDQALAEIRAHAPRRRAAPAQCAYDVAGGQVIVKGRGPCQDPAAKIRALREALEQAEAEGRDRGRREVA</sequence>
<evidence type="ECO:0000259" key="4">
    <source>
        <dbReference type="SMART" id="SM00470"/>
    </source>
</evidence>
<evidence type="ECO:0000313" key="5">
    <source>
        <dbReference type="EMBL" id="RUL87993.1"/>
    </source>
</evidence>
<dbReference type="FunFam" id="1.10.10.2830:FF:000001">
    <property type="entry name" value="Chromosome partitioning protein ParB"/>
    <property type="match status" value="1"/>
</dbReference>
<dbReference type="NCBIfam" id="TIGR00180">
    <property type="entry name" value="parB_part"/>
    <property type="match status" value="1"/>
</dbReference>
<dbReference type="Gene3D" id="3.90.1530.30">
    <property type="match status" value="1"/>
</dbReference>
<evidence type="ECO:0000313" key="6">
    <source>
        <dbReference type="Proteomes" id="UP000280296"/>
    </source>
</evidence>
<reference evidence="5 6" key="2">
    <citation type="submission" date="2019-01" db="EMBL/GenBank/DDBJ databases">
        <title>Tautonia sociabilis, a novel thermotolerant planctomycete of Isosphaeraceae family, isolated from a 4000 m deep subterranean habitat.</title>
        <authorList>
            <person name="Kovaleva O.L."/>
            <person name="Elcheninov A.G."/>
            <person name="Van Heerden E."/>
            <person name="Toshchakov S.V."/>
            <person name="Novikov A."/>
            <person name="Bonch-Osmolovskaya E.A."/>
            <person name="Kublanov I.V."/>
        </authorList>
    </citation>
    <scope>NUCLEOTIDE SEQUENCE [LARGE SCALE GENOMIC DNA]</scope>
    <source>
        <strain evidence="5 6">GM2012</strain>
    </source>
</reference>
<dbReference type="RefSeq" id="WP_126725114.1">
    <property type="nucleotide sequence ID" value="NZ_RYZH01000015.1"/>
</dbReference>
<evidence type="ECO:0000256" key="3">
    <source>
        <dbReference type="SAM" id="MobiDB-lite"/>
    </source>
</evidence>
<dbReference type="PANTHER" id="PTHR33375:SF1">
    <property type="entry name" value="CHROMOSOME-PARTITIONING PROTEIN PARB-RELATED"/>
    <property type="match status" value="1"/>
</dbReference>
<dbReference type="InterPro" id="IPR036086">
    <property type="entry name" value="ParB/Sulfiredoxin_sf"/>
</dbReference>
<name>A0A432MKP0_9BACT</name>
<keyword evidence="2" id="KW-0159">Chromosome partition</keyword>